<evidence type="ECO:0000313" key="2">
    <source>
        <dbReference type="Proteomes" id="UP000011704"/>
    </source>
</evidence>
<dbReference type="STRING" id="1266370.NITGR_40006"/>
<dbReference type="Pfam" id="PF04107">
    <property type="entry name" value="GCS2"/>
    <property type="match status" value="1"/>
</dbReference>
<dbReference type="AlphaFoldDB" id="M1YZ95"/>
<dbReference type="PANTHER" id="PTHR36510">
    <property type="entry name" value="GLUTAMATE--CYSTEINE LIGASE 2-RELATED"/>
    <property type="match status" value="1"/>
</dbReference>
<protein>
    <recommendedName>
        <fullName evidence="3">Glutamate--cysteine ligase</fullName>
    </recommendedName>
</protein>
<accession>M1YZ95</accession>
<dbReference type="InterPro" id="IPR014746">
    <property type="entry name" value="Gln_synth/guanido_kin_cat_dom"/>
</dbReference>
<dbReference type="GO" id="GO:0042398">
    <property type="term" value="P:modified amino acid biosynthetic process"/>
    <property type="evidence" value="ECO:0007669"/>
    <property type="project" value="InterPro"/>
</dbReference>
<dbReference type="Gene3D" id="3.30.590.20">
    <property type="match status" value="1"/>
</dbReference>
<dbReference type="SUPFAM" id="SSF55931">
    <property type="entry name" value="Glutamine synthetase/guanido kinase"/>
    <property type="match status" value="1"/>
</dbReference>
<reference evidence="1 2" key="1">
    <citation type="journal article" date="2013" name="Front. Microbiol.">
        <title>The genome of Nitrospina gracilis illuminates the metabolism and evolution of the major marine nitrite oxidizer.</title>
        <authorList>
            <person name="Luecker S."/>
            <person name="Nowka B."/>
            <person name="Rattei T."/>
            <person name="Spieck E."/>
            <person name="and Daims H."/>
        </authorList>
    </citation>
    <scope>NUCLEOTIDE SEQUENCE [LARGE SCALE GENOMIC DNA]</scope>
    <source>
        <strain evidence="1 2">3/211</strain>
    </source>
</reference>
<dbReference type="InParanoid" id="M1YZ95"/>
<dbReference type="PIRSF" id="PIRSF012666">
    <property type="entry name" value="UCP012666"/>
    <property type="match status" value="1"/>
</dbReference>
<organism evidence="1 2">
    <name type="scientific">Nitrospina gracilis (strain 3/211)</name>
    <dbReference type="NCBI Taxonomy" id="1266370"/>
    <lineage>
        <taxon>Bacteria</taxon>
        <taxon>Pseudomonadati</taxon>
        <taxon>Nitrospinota/Tectimicrobiota group</taxon>
        <taxon>Nitrospinota</taxon>
        <taxon>Nitrospinia</taxon>
        <taxon>Nitrospinales</taxon>
        <taxon>Nitrospinaceae</taxon>
        <taxon>Nitrospina</taxon>
    </lineage>
</organism>
<comment type="caution">
    <text evidence="1">The sequence shown here is derived from an EMBL/GenBank/DDBJ whole genome shotgun (WGS) entry which is preliminary data.</text>
</comment>
<dbReference type="InterPro" id="IPR006336">
    <property type="entry name" value="GCS2"/>
</dbReference>
<dbReference type="GO" id="GO:0004357">
    <property type="term" value="F:glutamate-cysteine ligase activity"/>
    <property type="evidence" value="ECO:0007669"/>
    <property type="project" value="InterPro"/>
</dbReference>
<name>M1YZ95_NITG3</name>
<dbReference type="EMBL" id="CAQJ01000044">
    <property type="protein sequence ID" value="CCQ90809.1"/>
    <property type="molecule type" value="Genomic_DNA"/>
</dbReference>
<keyword evidence="2" id="KW-1185">Reference proteome</keyword>
<evidence type="ECO:0000313" key="1">
    <source>
        <dbReference type="EMBL" id="CCQ90809.1"/>
    </source>
</evidence>
<dbReference type="OrthoDB" id="240589at2"/>
<evidence type="ECO:0008006" key="3">
    <source>
        <dbReference type="Google" id="ProtNLM"/>
    </source>
</evidence>
<dbReference type="Proteomes" id="UP000011704">
    <property type="component" value="Unassembled WGS sequence"/>
</dbReference>
<dbReference type="PANTHER" id="PTHR36510:SF3">
    <property type="entry name" value="CONSERVED PROTEIN"/>
    <property type="match status" value="1"/>
</dbReference>
<proteinExistence type="predicted"/>
<dbReference type="HOGENOM" id="CLU_029030_0_0_0"/>
<dbReference type="InterPro" id="IPR050141">
    <property type="entry name" value="GCL_type2/YbdK_subfam"/>
</dbReference>
<dbReference type="InterPro" id="IPR016602">
    <property type="entry name" value="UCP012666"/>
</dbReference>
<sequence length="478" mass="54406">MGLDIPHSQFCDADFEEFKRRLHRETDHLSAWFRDGAFDNQPGACGFELEAWLVNSQFQPAPMNDVILPTINHGLVVPELARFNFEINSTPQTLSPHMFRDMDNELAAIWELCEHRARDHDCGVMTIGILPTITDDALTVANMSSNCRYRALNEQVLRLRNGRNLILEIDGNDRLYVEHDDVMLESVTTSLQIHIQCPPQNAARHYNLSQILAAPMAAVTANSPYLFGRDLWDETRIPAFEQSIAVASFRAADGRTIGRATFGTGYAHSSILEPFLENLYAYPVLLPIHFEDREEDLSHLRLHNGTIWRWTRPLVGVNAHGVPHLRIEHRVPAAGPSRPDIIANIAFLLGLMVHFVNEDTRLEEKIPFMQARDNFYRAAKNGLCAEIKWAGDRTVRMQELILEHLVPAARKGLQRAGVDRADIDHYIHGIIAERVRSGQNGARWQRDFVARYGRDMAALTAAYYHKQHSHRPVHTWSV</sequence>
<gene>
    <name evidence="1" type="ORF">NITGR_40006</name>
</gene>
<dbReference type="RefSeq" id="WP_005008793.1">
    <property type="nucleotide sequence ID" value="NZ_HG422173.1"/>
</dbReference>